<sequence>MAIEEQKNKRISVFDRIIGFMPKLYVIGTILIFVYTLVAMALLGIQTWKEPDKVVNPVNTQNPAISEGFEHTLITLIIEPIVTSEFYQIIFNTLFLYLVWILLFLLAPIAFYRLKHFKFFNIEIEIEKQDAAVFEVFSVSSSKMKFAAYLTSEEFQLEISEEIANSKDFKAPLIYTLDSTIEFYSNQLGLDFTYEIYNLNQFKKAKLPKSIKSMLDKSIQTGDPCITNKSNSDSEYYKNFLLHYYENLDGKFVTVLSSYQTEFDTFDKSLIKILHNVIYDYYLQYNYIYDVTLTMVKNEEISYNK</sequence>
<feature type="transmembrane region" description="Helical" evidence="1">
    <location>
        <begin position="89"/>
        <end position="112"/>
    </location>
</feature>
<name>A0AAX0S8B6_9BACI</name>
<comment type="caution">
    <text evidence="2">The sequence shown here is derived from an EMBL/GenBank/DDBJ whole genome shotgun (WGS) entry which is preliminary data.</text>
</comment>
<gene>
    <name evidence="2" type="ORF">CN689_04780</name>
</gene>
<dbReference type="Proteomes" id="UP000220106">
    <property type="component" value="Unassembled WGS sequence"/>
</dbReference>
<feature type="transmembrane region" description="Helical" evidence="1">
    <location>
        <begin position="24"/>
        <end position="45"/>
    </location>
</feature>
<keyword evidence="1" id="KW-0812">Transmembrane</keyword>
<keyword evidence="1" id="KW-0472">Membrane</keyword>
<reference evidence="2 3" key="1">
    <citation type="submission" date="2017-09" db="EMBL/GenBank/DDBJ databases">
        <title>Large-scale bioinformatics analysis of Bacillus genomes uncovers conserved roles of natural products in bacterial physiology.</title>
        <authorList>
            <consortium name="Agbiome Team Llc"/>
            <person name="Bleich R.M."/>
            <person name="Kirk G.J."/>
            <person name="Santa Maria K.C."/>
            <person name="Allen S.E."/>
            <person name="Farag S."/>
            <person name="Shank E.A."/>
            <person name="Bowers A."/>
        </authorList>
    </citation>
    <scope>NUCLEOTIDE SEQUENCE [LARGE SCALE GENOMIC DNA]</scope>
    <source>
        <strain evidence="2 3">AFS003229</strain>
    </source>
</reference>
<dbReference type="RefSeq" id="WP_056523624.1">
    <property type="nucleotide sequence ID" value="NZ_CP050509.1"/>
</dbReference>
<protein>
    <submittedName>
        <fullName evidence="2">Uncharacterized protein</fullName>
    </submittedName>
</protein>
<evidence type="ECO:0000313" key="2">
    <source>
        <dbReference type="EMBL" id="PEJ36254.1"/>
    </source>
</evidence>
<accession>A0AAX0S8B6</accession>
<keyword evidence="1" id="KW-1133">Transmembrane helix</keyword>
<dbReference type="EMBL" id="NUEQ01000010">
    <property type="protein sequence ID" value="PEJ36254.1"/>
    <property type="molecule type" value="Genomic_DNA"/>
</dbReference>
<evidence type="ECO:0000313" key="3">
    <source>
        <dbReference type="Proteomes" id="UP000220106"/>
    </source>
</evidence>
<proteinExistence type="predicted"/>
<dbReference type="AlphaFoldDB" id="A0AAX0S8B6"/>
<evidence type="ECO:0000256" key="1">
    <source>
        <dbReference type="SAM" id="Phobius"/>
    </source>
</evidence>
<organism evidence="2 3">
    <name type="scientific">Peribacillus butanolivorans</name>
    <dbReference type="NCBI Taxonomy" id="421767"/>
    <lineage>
        <taxon>Bacteria</taxon>
        <taxon>Bacillati</taxon>
        <taxon>Bacillota</taxon>
        <taxon>Bacilli</taxon>
        <taxon>Bacillales</taxon>
        <taxon>Bacillaceae</taxon>
        <taxon>Peribacillus</taxon>
    </lineage>
</organism>